<sequence>DCLHSLIDAGVRAKALRRWRSVILLAKLAGRRASCARDRAFLAWRKHQAVERWNSTRPRRATFDCIHAWRRWYQRKVARRRAAQMLREFYWAHLRRSVIRGWSSVVEYKKAVAEKGKLCRAGSGDSLDGRLLATAWRRWRRSLENIREVWREVETSITARFTDKRLAEVAAAWAGYVAEEKLSRDTLRERAHLKPTRRALLAWLQLTRAVALSRAWEAKRANRLAGRCLTIWSDFYRERRRCLQHAYEVRQKQRTRQFERWYRATRVTRVGERVELNLEWSKLFSAFNGWKDLSSERRKQRSLRCLFRLWKSLARGSSRLSQLACRIKTARQRMITRRALYAWANSGSGLSATG</sequence>
<comment type="caution">
    <text evidence="1">The sequence shown here is derived from an EMBL/GenBank/DDBJ whole genome shotgun (WGS) entry which is preliminary data.</text>
</comment>
<evidence type="ECO:0000313" key="2">
    <source>
        <dbReference type="Proteomes" id="UP000574390"/>
    </source>
</evidence>
<reference evidence="1 2" key="1">
    <citation type="submission" date="2020-04" db="EMBL/GenBank/DDBJ databases">
        <title>Perkinsus olseni comparative genomics.</title>
        <authorList>
            <person name="Bogema D.R."/>
        </authorList>
    </citation>
    <scope>NUCLEOTIDE SEQUENCE [LARGE SCALE GENOMIC DNA]</scope>
    <source>
        <strain evidence="1">ATCC PRA-205</strain>
    </source>
</reference>
<evidence type="ECO:0008006" key="3">
    <source>
        <dbReference type="Google" id="ProtNLM"/>
    </source>
</evidence>
<dbReference type="AlphaFoldDB" id="A0A7J6RE82"/>
<dbReference type="EMBL" id="JABANM010022827">
    <property type="protein sequence ID" value="KAF4718933.1"/>
    <property type="molecule type" value="Genomic_DNA"/>
</dbReference>
<evidence type="ECO:0000313" key="1">
    <source>
        <dbReference type="EMBL" id="KAF4718933.1"/>
    </source>
</evidence>
<dbReference type="Proteomes" id="UP000574390">
    <property type="component" value="Unassembled WGS sequence"/>
</dbReference>
<feature type="non-terminal residue" evidence="1">
    <location>
        <position position="1"/>
    </location>
</feature>
<feature type="non-terminal residue" evidence="1">
    <location>
        <position position="354"/>
    </location>
</feature>
<gene>
    <name evidence="1" type="ORF">FOZ62_006670</name>
</gene>
<protein>
    <recommendedName>
        <fullName evidence="3">Sfi1 spindle body domain-containing protein</fullName>
    </recommendedName>
</protein>
<accession>A0A7J6RE82</accession>
<name>A0A7J6RE82_PEROL</name>
<proteinExistence type="predicted"/>
<organism evidence="1 2">
    <name type="scientific">Perkinsus olseni</name>
    <name type="common">Perkinsus atlanticus</name>
    <dbReference type="NCBI Taxonomy" id="32597"/>
    <lineage>
        <taxon>Eukaryota</taxon>
        <taxon>Sar</taxon>
        <taxon>Alveolata</taxon>
        <taxon>Perkinsozoa</taxon>
        <taxon>Perkinsea</taxon>
        <taxon>Perkinsida</taxon>
        <taxon>Perkinsidae</taxon>
        <taxon>Perkinsus</taxon>
    </lineage>
</organism>